<gene>
    <name evidence="2" type="ORF">LTR62_004870</name>
</gene>
<dbReference type="SUPFAM" id="SSF52540">
    <property type="entry name" value="P-loop containing nucleoside triphosphate hydrolases"/>
    <property type="match status" value="1"/>
</dbReference>
<dbReference type="CDD" id="cd03112">
    <property type="entry name" value="CobW-like"/>
    <property type="match status" value="1"/>
</dbReference>
<dbReference type="EMBL" id="JAVRRL010000038">
    <property type="protein sequence ID" value="KAK5111574.1"/>
    <property type="molecule type" value="Genomic_DNA"/>
</dbReference>
<accession>A0AAN7YR63</accession>
<proteinExistence type="predicted"/>
<organism evidence="2 3">
    <name type="scientific">Meristemomyces frigidus</name>
    <dbReference type="NCBI Taxonomy" id="1508187"/>
    <lineage>
        <taxon>Eukaryota</taxon>
        <taxon>Fungi</taxon>
        <taxon>Dikarya</taxon>
        <taxon>Ascomycota</taxon>
        <taxon>Pezizomycotina</taxon>
        <taxon>Dothideomycetes</taxon>
        <taxon>Dothideomycetidae</taxon>
        <taxon>Mycosphaerellales</taxon>
        <taxon>Teratosphaeriaceae</taxon>
        <taxon>Meristemomyces</taxon>
    </lineage>
</organism>
<dbReference type="Gene3D" id="3.40.50.300">
    <property type="entry name" value="P-loop containing nucleotide triphosphate hydrolases"/>
    <property type="match status" value="1"/>
</dbReference>
<dbReference type="GO" id="GO:0005737">
    <property type="term" value="C:cytoplasm"/>
    <property type="evidence" value="ECO:0007669"/>
    <property type="project" value="TreeGrafter"/>
</dbReference>
<dbReference type="Pfam" id="PF02492">
    <property type="entry name" value="cobW"/>
    <property type="match status" value="1"/>
</dbReference>
<feature type="domain" description="CobW/HypB/UreG nucleotide-binding" evidence="1">
    <location>
        <begin position="11"/>
        <end position="175"/>
    </location>
</feature>
<dbReference type="InterPro" id="IPR003495">
    <property type="entry name" value="CobW/HypB/UreG_nucleotide-bd"/>
</dbReference>
<dbReference type="InterPro" id="IPR051316">
    <property type="entry name" value="Zinc-reg_GTPase_activator"/>
</dbReference>
<dbReference type="InterPro" id="IPR027417">
    <property type="entry name" value="P-loop_NTPase"/>
</dbReference>
<dbReference type="Proteomes" id="UP001310890">
    <property type="component" value="Unassembled WGS sequence"/>
</dbReference>
<name>A0AAN7YR63_9PEZI</name>
<dbReference type="PANTHER" id="PTHR13748:SF62">
    <property type="entry name" value="COBW DOMAIN-CONTAINING PROTEIN"/>
    <property type="match status" value="1"/>
</dbReference>
<evidence type="ECO:0000313" key="2">
    <source>
        <dbReference type="EMBL" id="KAK5111574.1"/>
    </source>
</evidence>
<dbReference type="PANTHER" id="PTHR13748">
    <property type="entry name" value="COBW-RELATED"/>
    <property type="match status" value="1"/>
</dbReference>
<evidence type="ECO:0000313" key="3">
    <source>
        <dbReference type="Proteomes" id="UP001310890"/>
    </source>
</evidence>
<reference evidence="2" key="1">
    <citation type="submission" date="2023-08" db="EMBL/GenBank/DDBJ databases">
        <title>Black Yeasts Isolated from many extreme environments.</title>
        <authorList>
            <person name="Coleine C."/>
            <person name="Stajich J.E."/>
            <person name="Selbmann L."/>
        </authorList>
    </citation>
    <scope>NUCLEOTIDE SEQUENCE</scope>
    <source>
        <strain evidence="2">CCFEE 5401</strain>
    </source>
</reference>
<dbReference type="AlphaFoldDB" id="A0AAN7YR63"/>
<protein>
    <recommendedName>
        <fullName evidence="1">CobW/HypB/UreG nucleotide-binding domain-containing protein</fullName>
    </recommendedName>
</protein>
<comment type="caution">
    <text evidence="2">The sequence shown here is derived from an EMBL/GenBank/DDBJ whole genome shotgun (WGS) entry which is preliminary data.</text>
</comment>
<sequence>MDTPPDERHIPITIITGFAGSGKTTLILNLLPQLRVANPGYKLALIKNEIGDLNVDTQLASSAEMTGSRELLGDCICCANVGQIEDAMTQLDRECQPDRIIIETSGSAEPLKLVLEVNRISKARQGRYELDGVVSVIDAENWTGYSNQSYTAKLQAKQTDMIVINKWESLSERAFDLFLDKVSELDVDTPQIKSEKGWISHELLFGLDSKMAKVWTEETDDDHAHDHAHKHMEEIECLSVTLTSSSDGASVDMDKLEGLLKTAPKDEIYRIKAILITALPPKRSDGTQVNGVVRGRSRYILNWSFGRWTWSQAAGGIEITAHDPVLRMSMFTAQYESTKWKKRIETGQFVATANDESTARLDVKRVQ</sequence>
<evidence type="ECO:0000259" key="1">
    <source>
        <dbReference type="Pfam" id="PF02492"/>
    </source>
</evidence>